<evidence type="ECO:0000313" key="2">
    <source>
        <dbReference type="Proteomes" id="UP000050816"/>
    </source>
</evidence>
<dbReference type="Proteomes" id="UP000050816">
    <property type="component" value="Unassembled WGS sequence"/>
</dbReference>
<dbReference type="PATRIC" id="fig|1423760.3.peg.690"/>
<gene>
    <name evidence="1" type="ORF">FC43_GL000668</name>
</gene>
<dbReference type="SUPFAM" id="SSF143567">
    <property type="entry name" value="YkuJ-like"/>
    <property type="match status" value="1"/>
</dbReference>
<dbReference type="Gene3D" id="3.30.720.20">
    <property type="entry name" value="Protein of unknown function DUF1797"/>
    <property type="match status" value="1"/>
</dbReference>
<sequence length="88" mass="10536">MKSEVKKVESRLIKIIRRLQAMTAVRGTAPQIREFTQFGVYVCEVSYQPTRQEFIVRRVRQQEQLVFDDLDLAAMEVYDCLYDFRHTF</sequence>
<name>A0A0R1UH03_9LACO</name>
<proteinExistence type="predicted"/>
<dbReference type="Pfam" id="PF08796">
    <property type="entry name" value="DUF1797"/>
    <property type="match status" value="1"/>
</dbReference>
<dbReference type="EMBL" id="AZFK01000001">
    <property type="protein sequence ID" value="KRL92678.1"/>
    <property type="molecule type" value="Genomic_DNA"/>
</dbReference>
<evidence type="ECO:0000313" key="1">
    <source>
        <dbReference type="EMBL" id="KRL92678.1"/>
    </source>
</evidence>
<reference evidence="1 2" key="1">
    <citation type="journal article" date="2015" name="Genome Announc.">
        <title>Expanding the biotechnology potential of lactobacilli through comparative genomics of 213 strains and associated genera.</title>
        <authorList>
            <person name="Sun Z."/>
            <person name="Harris H.M."/>
            <person name="McCann A."/>
            <person name="Guo C."/>
            <person name="Argimon S."/>
            <person name="Zhang W."/>
            <person name="Yang X."/>
            <person name="Jeffery I.B."/>
            <person name="Cooney J.C."/>
            <person name="Kagawa T.F."/>
            <person name="Liu W."/>
            <person name="Song Y."/>
            <person name="Salvetti E."/>
            <person name="Wrobel A."/>
            <person name="Rasinkangas P."/>
            <person name="Parkhill J."/>
            <person name="Rea M.C."/>
            <person name="O'Sullivan O."/>
            <person name="Ritari J."/>
            <person name="Douillard F.P."/>
            <person name="Paul Ross R."/>
            <person name="Yang R."/>
            <person name="Briner A.E."/>
            <person name="Felis G.E."/>
            <person name="de Vos W.M."/>
            <person name="Barrangou R."/>
            <person name="Klaenhammer T.R."/>
            <person name="Caufield P.W."/>
            <person name="Cui Y."/>
            <person name="Zhang H."/>
            <person name="O'Toole P.W."/>
        </authorList>
    </citation>
    <scope>NUCLEOTIDE SEQUENCE [LARGE SCALE GENOMIC DNA]</scope>
    <source>
        <strain evidence="1 2">DSM 15946</strain>
    </source>
</reference>
<dbReference type="InterPro" id="IPR014904">
    <property type="entry name" value="YkuJ-like"/>
</dbReference>
<dbReference type="InterPro" id="IPR038073">
    <property type="entry name" value="YkuJ-like_sf"/>
</dbReference>
<evidence type="ECO:0008006" key="3">
    <source>
        <dbReference type="Google" id="ProtNLM"/>
    </source>
</evidence>
<comment type="caution">
    <text evidence="1">The sequence shown here is derived from an EMBL/GenBank/DDBJ whole genome shotgun (WGS) entry which is preliminary data.</text>
</comment>
<dbReference type="AlphaFoldDB" id="A0A0R1UH03"/>
<organism evidence="1 2">
    <name type="scientific">Limosilactobacillus ingluviei DSM 15946</name>
    <dbReference type="NCBI Taxonomy" id="1423760"/>
    <lineage>
        <taxon>Bacteria</taxon>
        <taxon>Bacillati</taxon>
        <taxon>Bacillota</taxon>
        <taxon>Bacilli</taxon>
        <taxon>Lactobacillales</taxon>
        <taxon>Lactobacillaceae</taxon>
        <taxon>Limosilactobacillus</taxon>
    </lineage>
</organism>
<protein>
    <recommendedName>
        <fullName evidence="3">DUF1797 family protein</fullName>
    </recommendedName>
</protein>
<accession>A0A0R1UH03</accession>